<dbReference type="PANTHER" id="PTHR11161">
    <property type="entry name" value="O-ACYLTRANSFERASE"/>
    <property type="match status" value="1"/>
</dbReference>
<dbReference type="EMBL" id="JANPWB010000002">
    <property type="protein sequence ID" value="KAJ1210591.1"/>
    <property type="molecule type" value="Genomic_DNA"/>
</dbReference>
<feature type="transmembrane region" description="Helical" evidence="1">
    <location>
        <begin position="6"/>
        <end position="28"/>
    </location>
</feature>
<keyword evidence="3" id="KW-1185">Reference proteome</keyword>
<protein>
    <submittedName>
        <fullName evidence="2">Uncharacterized protein</fullName>
    </submittedName>
</protein>
<dbReference type="AlphaFoldDB" id="A0AAV7WC58"/>
<keyword evidence="1" id="KW-0812">Transmembrane</keyword>
<sequence length="118" mass="13637">MKNPLYLVFAIGPNFLSVDTFFLISGLLSTRSFLNLKKNSEERMSLLVTLKYIYNRMLRLQPLHLYVVCLAVALYSLVPWGSAWEKPEHELNNCRASWWTNILLLNNFVNVENAVSLS</sequence>
<dbReference type="Proteomes" id="UP001066276">
    <property type="component" value="Chromosome 1_2"/>
</dbReference>
<dbReference type="InterPro" id="IPR052728">
    <property type="entry name" value="O2_lipid_transport_reg"/>
</dbReference>
<evidence type="ECO:0000256" key="1">
    <source>
        <dbReference type="SAM" id="Phobius"/>
    </source>
</evidence>
<proteinExistence type="predicted"/>
<evidence type="ECO:0000313" key="3">
    <source>
        <dbReference type="Proteomes" id="UP001066276"/>
    </source>
</evidence>
<name>A0AAV7WC58_PLEWA</name>
<gene>
    <name evidence="2" type="ORF">NDU88_005953</name>
</gene>
<keyword evidence="1" id="KW-0472">Membrane</keyword>
<comment type="caution">
    <text evidence="2">The sequence shown here is derived from an EMBL/GenBank/DDBJ whole genome shotgun (WGS) entry which is preliminary data.</text>
</comment>
<evidence type="ECO:0000313" key="2">
    <source>
        <dbReference type="EMBL" id="KAJ1210591.1"/>
    </source>
</evidence>
<reference evidence="2" key="1">
    <citation type="journal article" date="2022" name="bioRxiv">
        <title>Sequencing and chromosome-scale assembly of the giantPleurodeles waltlgenome.</title>
        <authorList>
            <person name="Brown T."/>
            <person name="Elewa A."/>
            <person name="Iarovenko S."/>
            <person name="Subramanian E."/>
            <person name="Araus A.J."/>
            <person name="Petzold A."/>
            <person name="Susuki M."/>
            <person name="Suzuki K.-i.T."/>
            <person name="Hayashi T."/>
            <person name="Toyoda A."/>
            <person name="Oliveira C."/>
            <person name="Osipova E."/>
            <person name="Leigh N.D."/>
            <person name="Simon A."/>
            <person name="Yun M.H."/>
        </authorList>
    </citation>
    <scope>NUCLEOTIDE SEQUENCE</scope>
    <source>
        <strain evidence="2">20211129_DDA</strain>
        <tissue evidence="2">Liver</tissue>
    </source>
</reference>
<keyword evidence="1" id="KW-1133">Transmembrane helix</keyword>
<feature type="transmembrane region" description="Helical" evidence="1">
    <location>
        <begin position="63"/>
        <end position="82"/>
    </location>
</feature>
<accession>A0AAV7WC58</accession>
<dbReference type="PANTHER" id="PTHR11161:SF0">
    <property type="entry name" value="O-ACYLTRANSFERASE LIKE PROTEIN"/>
    <property type="match status" value="1"/>
</dbReference>
<organism evidence="2 3">
    <name type="scientific">Pleurodeles waltl</name>
    <name type="common">Iberian ribbed newt</name>
    <dbReference type="NCBI Taxonomy" id="8319"/>
    <lineage>
        <taxon>Eukaryota</taxon>
        <taxon>Metazoa</taxon>
        <taxon>Chordata</taxon>
        <taxon>Craniata</taxon>
        <taxon>Vertebrata</taxon>
        <taxon>Euteleostomi</taxon>
        <taxon>Amphibia</taxon>
        <taxon>Batrachia</taxon>
        <taxon>Caudata</taxon>
        <taxon>Salamandroidea</taxon>
        <taxon>Salamandridae</taxon>
        <taxon>Pleurodelinae</taxon>
        <taxon>Pleurodeles</taxon>
    </lineage>
</organism>